<proteinExistence type="predicted"/>
<dbReference type="InterPro" id="IPR014852">
    <property type="entry name" value="YwhD"/>
</dbReference>
<accession>A0A2T6C297</accession>
<dbReference type="Pfam" id="PF08741">
    <property type="entry name" value="YwhD"/>
    <property type="match status" value="1"/>
</dbReference>
<dbReference type="RefSeq" id="WP_108022256.1">
    <property type="nucleotide sequence ID" value="NZ_QBKR01000005.1"/>
</dbReference>
<name>A0A2T6C297_9BACL</name>
<dbReference type="OrthoDB" id="2374547at2"/>
<gene>
    <name evidence="1" type="ORF">C8P63_10547</name>
</gene>
<organism evidence="1 2">
    <name type="scientific">Melghirimyces profundicolus</name>
    <dbReference type="NCBI Taxonomy" id="1242148"/>
    <lineage>
        <taxon>Bacteria</taxon>
        <taxon>Bacillati</taxon>
        <taxon>Bacillota</taxon>
        <taxon>Bacilli</taxon>
        <taxon>Bacillales</taxon>
        <taxon>Thermoactinomycetaceae</taxon>
        <taxon>Melghirimyces</taxon>
    </lineage>
</organism>
<reference evidence="1 2" key="1">
    <citation type="submission" date="2018-04" db="EMBL/GenBank/DDBJ databases">
        <title>Genomic Encyclopedia of Archaeal and Bacterial Type Strains, Phase II (KMG-II): from individual species to whole genera.</title>
        <authorList>
            <person name="Goeker M."/>
        </authorList>
    </citation>
    <scope>NUCLEOTIDE SEQUENCE [LARGE SCALE GENOMIC DNA]</scope>
    <source>
        <strain evidence="1 2">DSM 45787</strain>
    </source>
</reference>
<keyword evidence="2" id="KW-1185">Reference proteome</keyword>
<comment type="caution">
    <text evidence="1">The sequence shown here is derived from an EMBL/GenBank/DDBJ whole genome shotgun (WGS) entry which is preliminary data.</text>
</comment>
<dbReference type="EMBL" id="QBKR01000005">
    <property type="protein sequence ID" value="PTX62452.1"/>
    <property type="molecule type" value="Genomic_DNA"/>
</dbReference>
<protein>
    <submittedName>
        <fullName evidence="1">YwhD-like protein</fullName>
    </submittedName>
</protein>
<evidence type="ECO:0000313" key="1">
    <source>
        <dbReference type="EMBL" id="PTX62452.1"/>
    </source>
</evidence>
<evidence type="ECO:0000313" key="2">
    <source>
        <dbReference type="Proteomes" id="UP000244240"/>
    </source>
</evidence>
<dbReference type="AlphaFoldDB" id="A0A2T6C297"/>
<sequence>MSKKKNSGFNIIRGDSTTHGGYYTGTLNLSDLSSVLIDGDEAKIDLGLIHAKSSVERRIKFVSDPEEVPGGKEYWVVWVAVDRNENGPYYAGAAACPMRVDREARRGWKNLAFHVNRMDDALKRRYRLEELGEREKRALRKLLVENDSAMWENSPEELKKALATEK</sequence>
<dbReference type="Proteomes" id="UP000244240">
    <property type="component" value="Unassembled WGS sequence"/>
</dbReference>